<dbReference type="InterPro" id="IPR036397">
    <property type="entry name" value="RNaseH_sf"/>
</dbReference>
<organism evidence="3 4">
    <name type="scientific">Lithocarpus litseifolius</name>
    <dbReference type="NCBI Taxonomy" id="425828"/>
    <lineage>
        <taxon>Eukaryota</taxon>
        <taxon>Viridiplantae</taxon>
        <taxon>Streptophyta</taxon>
        <taxon>Embryophyta</taxon>
        <taxon>Tracheophyta</taxon>
        <taxon>Spermatophyta</taxon>
        <taxon>Magnoliopsida</taxon>
        <taxon>eudicotyledons</taxon>
        <taxon>Gunneridae</taxon>
        <taxon>Pentapetalae</taxon>
        <taxon>rosids</taxon>
        <taxon>fabids</taxon>
        <taxon>Fagales</taxon>
        <taxon>Fagaceae</taxon>
        <taxon>Lithocarpus</taxon>
    </lineage>
</organism>
<dbReference type="Proteomes" id="UP001459277">
    <property type="component" value="Unassembled WGS sequence"/>
</dbReference>
<evidence type="ECO:0000256" key="2">
    <source>
        <dbReference type="ARBA" id="ARBA00022801"/>
    </source>
</evidence>
<dbReference type="InterPro" id="IPR012337">
    <property type="entry name" value="RNaseH-like_sf"/>
</dbReference>
<dbReference type="SUPFAM" id="SSF53098">
    <property type="entry name" value="Ribonuclease H-like"/>
    <property type="match status" value="1"/>
</dbReference>
<reference evidence="3 4" key="1">
    <citation type="submission" date="2024-01" db="EMBL/GenBank/DDBJ databases">
        <title>A telomere-to-telomere, gap-free genome of sweet tea (Lithocarpus litseifolius).</title>
        <authorList>
            <person name="Zhou J."/>
        </authorList>
    </citation>
    <scope>NUCLEOTIDE SEQUENCE [LARGE SCALE GENOMIC DNA]</scope>
    <source>
        <strain evidence="3">Zhou-2022a</strain>
        <tissue evidence="3">Leaf</tissue>
    </source>
</reference>
<keyword evidence="1" id="KW-0540">Nuclease</keyword>
<keyword evidence="2" id="KW-0378">Hydrolase</keyword>
<evidence type="ECO:0000313" key="4">
    <source>
        <dbReference type="Proteomes" id="UP001459277"/>
    </source>
</evidence>
<sequence length="147" mass="16102">MATFMVNVDSEKVKTTVTDRASSVDRFITELVLSCNYSNRWPPIIGLDIEFNDLNDSTKCKPATLQLCSGSRCIIIQLVHMEVKCGGLLDLAVYCGSLEVEAKPLSVIKGNWGAGNLNMEQIESAASDAFTFFRILMASLGALLFEN</sequence>
<dbReference type="EMBL" id="JAZDWU010000012">
    <property type="protein sequence ID" value="KAK9984343.1"/>
    <property type="molecule type" value="Genomic_DNA"/>
</dbReference>
<dbReference type="Gene3D" id="3.30.420.10">
    <property type="entry name" value="Ribonuclease H-like superfamily/Ribonuclease H"/>
    <property type="match status" value="1"/>
</dbReference>
<evidence type="ECO:0008006" key="5">
    <source>
        <dbReference type="Google" id="ProtNLM"/>
    </source>
</evidence>
<gene>
    <name evidence="3" type="ORF">SO802_033868</name>
</gene>
<name>A0AAW2BG00_9ROSI</name>
<accession>A0AAW2BG00</accession>
<protein>
    <recommendedName>
        <fullName evidence="5">3'-5' exonuclease domain-containing protein</fullName>
    </recommendedName>
</protein>
<dbReference type="PANTHER" id="PTHR13620:SF76">
    <property type="entry name" value="WERNER SYNDROME-LIKE EXONUCLEASE"/>
    <property type="match status" value="1"/>
</dbReference>
<evidence type="ECO:0000256" key="1">
    <source>
        <dbReference type="ARBA" id="ARBA00022722"/>
    </source>
</evidence>
<dbReference type="PANTHER" id="PTHR13620">
    <property type="entry name" value="3-5 EXONUCLEASE"/>
    <property type="match status" value="1"/>
</dbReference>
<dbReference type="GO" id="GO:0005737">
    <property type="term" value="C:cytoplasm"/>
    <property type="evidence" value="ECO:0007669"/>
    <property type="project" value="TreeGrafter"/>
</dbReference>
<comment type="caution">
    <text evidence="3">The sequence shown here is derived from an EMBL/GenBank/DDBJ whole genome shotgun (WGS) entry which is preliminary data.</text>
</comment>
<dbReference type="GO" id="GO:0003676">
    <property type="term" value="F:nucleic acid binding"/>
    <property type="evidence" value="ECO:0007669"/>
    <property type="project" value="InterPro"/>
</dbReference>
<dbReference type="InterPro" id="IPR051132">
    <property type="entry name" value="3-5_Exonuclease_domain"/>
</dbReference>
<dbReference type="GO" id="GO:0008408">
    <property type="term" value="F:3'-5' exonuclease activity"/>
    <property type="evidence" value="ECO:0007669"/>
    <property type="project" value="TreeGrafter"/>
</dbReference>
<keyword evidence="4" id="KW-1185">Reference proteome</keyword>
<evidence type="ECO:0000313" key="3">
    <source>
        <dbReference type="EMBL" id="KAK9984343.1"/>
    </source>
</evidence>
<proteinExistence type="predicted"/>
<dbReference type="AlphaFoldDB" id="A0AAW2BG00"/>
<dbReference type="GO" id="GO:0005634">
    <property type="term" value="C:nucleus"/>
    <property type="evidence" value="ECO:0007669"/>
    <property type="project" value="TreeGrafter"/>
</dbReference>